<feature type="domain" description="ABC transmembrane type-1" evidence="10">
    <location>
        <begin position="87"/>
        <end position="266"/>
    </location>
</feature>
<protein>
    <submittedName>
        <fullName evidence="11">ABC-type proline/glycine betaine transport system, permease component</fullName>
    </submittedName>
</protein>
<evidence type="ECO:0000256" key="8">
    <source>
        <dbReference type="RuleBase" id="RU363032"/>
    </source>
</evidence>
<proteinExistence type="inferred from homology"/>
<dbReference type="AlphaFoldDB" id="A0A420VIV4"/>
<dbReference type="GO" id="GO:0005886">
    <property type="term" value="C:plasma membrane"/>
    <property type="evidence" value="ECO:0007669"/>
    <property type="project" value="UniProtKB-SubCell"/>
</dbReference>
<dbReference type="SUPFAM" id="SSF161098">
    <property type="entry name" value="MetI-like"/>
    <property type="match status" value="1"/>
</dbReference>
<dbReference type="InterPro" id="IPR035906">
    <property type="entry name" value="MetI-like_sf"/>
</dbReference>
<comment type="similarity">
    <text evidence="2">Belongs to the binding-protein-dependent transport system permease family. CysTW subfamily.</text>
</comment>
<keyword evidence="12" id="KW-1185">Reference proteome</keyword>
<dbReference type="PANTHER" id="PTHR30177">
    <property type="entry name" value="GLYCINE BETAINE/L-PROLINE TRANSPORT SYSTEM PERMEASE PROTEIN PROW"/>
    <property type="match status" value="1"/>
</dbReference>
<dbReference type="Pfam" id="PF00528">
    <property type="entry name" value="BPD_transp_1"/>
    <property type="match status" value="1"/>
</dbReference>
<dbReference type="GO" id="GO:0031460">
    <property type="term" value="P:glycine betaine transport"/>
    <property type="evidence" value="ECO:0007669"/>
    <property type="project" value="TreeGrafter"/>
</dbReference>
<feature type="transmembrane region" description="Helical" evidence="8">
    <location>
        <begin position="118"/>
        <end position="142"/>
    </location>
</feature>
<evidence type="ECO:0000256" key="5">
    <source>
        <dbReference type="ARBA" id="ARBA00022970"/>
    </source>
</evidence>
<dbReference type="PROSITE" id="PS50928">
    <property type="entry name" value="ABC_TM1"/>
    <property type="match status" value="1"/>
</dbReference>
<evidence type="ECO:0000256" key="9">
    <source>
        <dbReference type="SAM" id="MobiDB-lite"/>
    </source>
</evidence>
<dbReference type="CDD" id="cd06261">
    <property type="entry name" value="TM_PBP2"/>
    <property type="match status" value="1"/>
</dbReference>
<comment type="caution">
    <text evidence="11">The sequence shown here is derived from an EMBL/GenBank/DDBJ whole genome shotgun (WGS) entry which is preliminary data.</text>
</comment>
<dbReference type="GO" id="GO:0006865">
    <property type="term" value="P:amino acid transport"/>
    <property type="evidence" value="ECO:0007669"/>
    <property type="project" value="UniProtKB-KW"/>
</dbReference>
<keyword evidence="7 8" id="KW-0472">Membrane</keyword>
<accession>A0A420VIV4</accession>
<keyword evidence="4 8" id="KW-0812">Transmembrane</keyword>
<dbReference type="Proteomes" id="UP000286235">
    <property type="component" value="Unassembled WGS sequence"/>
</dbReference>
<dbReference type="InterPro" id="IPR051204">
    <property type="entry name" value="ABC_transp_perm/SBD"/>
</dbReference>
<gene>
    <name evidence="11" type="ORF">Cdeb_02780</name>
</gene>
<feature type="transmembrane region" description="Helical" evidence="8">
    <location>
        <begin position="148"/>
        <end position="165"/>
    </location>
</feature>
<dbReference type="GO" id="GO:0055085">
    <property type="term" value="P:transmembrane transport"/>
    <property type="evidence" value="ECO:0007669"/>
    <property type="project" value="InterPro"/>
</dbReference>
<feature type="transmembrane region" description="Helical" evidence="8">
    <location>
        <begin position="91"/>
        <end position="111"/>
    </location>
</feature>
<feature type="region of interest" description="Disordered" evidence="9">
    <location>
        <begin position="1"/>
        <end position="20"/>
    </location>
</feature>
<sequence length="289" mass="32049">MIPSGARMARRRKDKPEDERRLFLPIGRIWESKPERSPSFAKSERGGRRKRKGFRNFSSKYEMRGEEPMERLLEFLNGYWAELLYKTWEHLYISGASVIMGVFVAVPLGVILTRFQKLAGWVIGIASVMQTLPSLAILAFFIPVLGVGKIPAIVALFFYSVLPILRNTYIGINHVNRDLKEAGIGMGMTGWERIRHVELPLSMPVIMAGIRVSAVYLIGWATLASFIGAGGLGDYIFSGLNLYQPESIIAGAVPVAFLALLADYLLGKLEKWATPEGLEKSGETARGGS</sequence>
<dbReference type="Gene3D" id="1.10.3720.10">
    <property type="entry name" value="MetI-like"/>
    <property type="match status" value="1"/>
</dbReference>
<dbReference type="FunFam" id="1.10.3720.10:FF:000001">
    <property type="entry name" value="Glycine betaine ABC transporter, permease"/>
    <property type="match status" value="1"/>
</dbReference>
<reference evidence="11 12" key="1">
    <citation type="submission" date="2013-12" db="EMBL/GenBank/DDBJ databases">
        <title>Genome and proteome characterization of Caldibacillus debilis GB1 derived from a cellulolytic aero-tolerant co-culture.</title>
        <authorList>
            <person name="Wushke S.T."/>
            <person name="Zhang X."/>
            <person name="Fristensky B."/>
            <person name="Wilkins J.A."/>
            <person name="Levin D.B."/>
            <person name="Sparling R."/>
        </authorList>
    </citation>
    <scope>NUCLEOTIDE SEQUENCE [LARGE SCALE GENOMIC DNA]</scope>
    <source>
        <strain evidence="11 12">GB1</strain>
    </source>
</reference>
<feature type="transmembrane region" description="Helical" evidence="8">
    <location>
        <begin position="247"/>
        <end position="266"/>
    </location>
</feature>
<feature type="transmembrane region" description="Helical" evidence="8">
    <location>
        <begin position="205"/>
        <end position="227"/>
    </location>
</feature>
<dbReference type="PANTHER" id="PTHR30177:SF28">
    <property type="entry name" value="CHOLINE TRANSPORT SYSTEM PERMEASE PROTEIN OPUBB"/>
    <property type="match status" value="1"/>
</dbReference>
<keyword evidence="5" id="KW-0029">Amino-acid transport</keyword>
<organism evidence="11 12">
    <name type="scientific">Caldibacillus debilis GB1</name>
    <dbReference type="NCBI Taxonomy" id="1339248"/>
    <lineage>
        <taxon>Bacteria</taxon>
        <taxon>Bacillati</taxon>
        <taxon>Bacillota</taxon>
        <taxon>Bacilli</taxon>
        <taxon>Bacillales</taxon>
        <taxon>Bacillaceae</taxon>
        <taxon>Caldibacillus</taxon>
    </lineage>
</organism>
<evidence type="ECO:0000256" key="7">
    <source>
        <dbReference type="ARBA" id="ARBA00023136"/>
    </source>
</evidence>
<dbReference type="EMBL" id="AZRV01000006">
    <property type="protein sequence ID" value="RKO63517.1"/>
    <property type="molecule type" value="Genomic_DNA"/>
</dbReference>
<keyword evidence="6 8" id="KW-1133">Transmembrane helix</keyword>
<evidence type="ECO:0000259" key="10">
    <source>
        <dbReference type="PROSITE" id="PS50928"/>
    </source>
</evidence>
<evidence type="ECO:0000256" key="4">
    <source>
        <dbReference type="ARBA" id="ARBA00022692"/>
    </source>
</evidence>
<evidence type="ECO:0000256" key="6">
    <source>
        <dbReference type="ARBA" id="ARBA00022989"/>
    </source>
</evidence>
<evidence type="ECO:0000313" key="11">
    <source>
        <dbReference type="EMBL" id="RKO63517.1"/>
    </source>
</evidence>
<name>A0A420VIV4_9BACI</name>
<evidence type="ECO:0000256" key="1">
    <source>
        <dbReference type="ARBA" id="ARBA00004651"/>
    </source>
</evidence>
<keyword evidence="3 8" id="KW-0813">Transport</keyword>
<evidence type="ECO:0000313" key="12">
    <source>
        <dbReference type="Proteomes" id="UP000286235"/>
    </source>
</evidence>
<comment type="subcellular location">
    <subcellularLocation>
        <location evidence="1 8">Cell membrane</location>
        <topology evidence="1 8">Multi-pass membrane protein</topology>
    </subcellularLocation>
</comment>
<dbReference type="InterPro" id="IPR000515">
    <property type="entry name" value="MetI-like"/>
</dbReference>
<evidence type="ECO:0000256" key="3">
    <source>
        <dbReference type="ARBA" id="ARBA00022448"/>
    </source>
</evidence>
<evidence type="ECO:0000256" key="2">
    <source>
        <dbReference type="ARBA" id="ARBA00007069"/>
    </source>
</evidence>